<name>A0AAW1EHF0_ZOAVI</name>
<comment type="caution">
    <text evidence="1">The sequence shown here is derived from an EMBL/GenBank/DDBJ whole genome shotgun (WGS) entry which is preliminary data.</text>
</comment>
<proteinExistence type="predicted"/>
<keyword evidence="2" id="KW-1185">Reference proteome</keyword>
<dbReference type="AlphaFoldDB" id="A0AAW1EHF0"/>
<accession>A0AAW1EHF0</accession>
<dbReference type="Proteomes" id="UP001488805">
    <property type="component" value="Unassembled WGS sequence"/>
</dbReference>
<protein>
    <submittedName>
        <fullName evidence="1">Uncharacterized protein</fullName>
    </submittedName>
</protein>
<organism evidence="1 2">
    <name type="scientific">Zoarces viviparus</name>
    <name type="common">Viviparous eelpout</name>
    <name type="synonym">Blennius viviparus</name>
    <dbReference type="NCBI Taxonomy" id="48416"/>
    <lineage>
        <taxon>Eukaryota</taxon>
        <taxon>Metazoa</taxon>
        <taxon>Chordata</taxon>
        <taxon>Craniata</taxon>
        <taxon>Vertebrata</taxon>
        <taxon>Euteleostomi</taxon>
        <taxon>Actinopterygii</taxon>
        <taxon>Neopterygii</taxon>
        <taxon>Teleostei</taxon>
        <taxon>Neoteleostei</taxon>
        <taxon>Acanthomorphata</taxon>
        <taxon>Eupercaria</taxon>
        <taxon>Perciformes</taxon>
        <taxon>Cottioidei</taxon>
        <taxon>Zoarcales</taxon>
        <taxon>Zoarcidae</taxon>
        <taxon>Zoarcinae</taxon>
        <taxon>Zoarces</taxon>
    </lineage>
</organism>
<dbReference type="EMBL" id="JBCEZU010000329">
    <property type="protein sequence ID" value="KAK9521235.1"/>
    <property type="molecule type" value="Genomic_DNA"/>
</dbReference>
<gene>
    <name evidence="1" type="ORF">VZT92_021057</name>
</gene>
<evidence type="ECO:0000313" key="1">
    <source>
        <dbReference type="EMBL" id="KAK9521235.1"/>
    </source>
</evidence>
<sequence>MCVDKTNSRQVVSVATSARGALTCAAECERVSSSTGQQRVCGVPPSARLAKRLWALPQMGSSAESHEMSFRASRRMMGKRTALGSGDTHLEVLASRALWVQDMKWPMADWRGVSVERAQEVFVAVFPSFSTFRDGLLDIASMCRAALSAL</sequence>
<reference evidence="1 2" key="1">
    <citation type="journal article" date="2024" name="Genome Biol. Evol.">
        <title>Chromosome-level genome assembly of the viviparous eelpout Zoarces viviparus.</title>
        <authorList>
            <person name="Fuhrmann N."/>
            <person name="Brasseur M.V."/>
            <person name="Bakowski C.E."/>
            <person name="Podsiadlowski L."/>
            <person name="Prost S."/>
            <person name="Krehenwinkel H."/>
            <person name="Mayer C."/>
        </authorList>
    </citation>
    <scope>NUCLEOTIDE SEQUENCE [LARGE SCALE GENOMIC DNA]</scope>
    <source>
        <strain evidence="1">NO-MEL_2022_Ind0_liver</strain>
    </source>
</reference>
<evidence type="ECO:0000313" key="2">
    <source>
        <dbReference type="Proteomes" id="UP001488805"/>
    </source>
</evidence>